<comment type="caution">
    <text evidence="1">The sequence shown here is derived from an EMBL/GenBank/DDBJ whole genome shotgun (WGS) entry which is preliminary data.</text>
</comment>
<reference evidence="1" key="1">
    <citation type="submission" date="2022-08" db="EMBL/GenBank/DDBJ databases">
        <title>Genome Sequence of Lecanicillium fungicola.</title>
        <authorList>
            <person name="Buettner E."/>
        </authorList>
    </citation>
    <scope>NUCLEOTIDE SEQUENCE</scope>
    <source>
        <strain evidence="1">Babe33</strain>
    </source>
</reference>
<organism evidence="1 2">
    <name type="scientific">Zarea fungicola</name>
    <dbReference type="NCBI Taxonomy" id="93591"/>
    <lineage>
        <taxon>Eukaryota</taxon>
        <taxon>Fungi</taxon>
        <taxon>Dikarya</taxon>
        <taxon>Ascomycota</taxon>
        <taxon>Pezizomycotina</taxon>
        <taxon>Sordariomycetes</taxon>
        <taxon>Hypocreomycetidae</taxon>
        <taxon>Hypocreales</taxon>
        <taxon>Cordycipitaceae</taxon>
        <taxon>Zarea</taxon>
    </lineage>
</organism>
<protein>
    <submittedName>
        <fullName evidence="1">Uncharacterized protein</fullName>
    </submittedName>
</protein>
<accession>A0ACC1N0E1</accession>
<evidence type="ECO:0000313" key="2">
    <source>
        <dbReference type="Proteomes" id="UP001143910"/>
    </source>
</evidence>
<dbReference type="EMBL" id="JANJQO010001140">
    <property type="protein sequence ID" value="KAJ2972478.1"/>
    <property type="molecule type" value="Genomic_DNA"/>
</dbReference>
<gene>
    <name evidence="1" type="ORF">NQ176_g7133</name>
</gene>
<evidence type="ECO:0000313" key="1">
    <source>
        <dbReference type="EMBL" id="KAJ2972478.1"/>
    </source>
</evidence>
<dbReference type="Proteomes" id="UP001143910">
    <property type="component" value="Unassembled WGS sequence"/>
</dbReference>
<sequence>MPTSRSGTPYETDPNWADMALELVPPQYKITVQDDWYALFNPHVQRRFNVELHYAIKLENIVCCVCFSPDGRYLAAASHQTVKVYDAQSRRHVADFVENHTSYDNIEESFIRSICFSKDGSHIATASEDNVIRVWDFYHQKLYKRLLGHTDQLFALEFINDHKLVSGGRDSTVRIWDLLTGAEQFILRTADSVASVSVSPDSNYVAASCQDGSIYIWHVGTGDRVAKLQGGPDSHTDSIYCVCFLPSGKELVSGSLDGSVKSWQLSSPNASPGSMAPPPPPPSTSVTPRQTWTIKSTMKGHTDFVISLGATDDAEWIISGSKDRTVRVWDAHTGAVQCVMHCHTNTILSIATSKEYFATGSGDKMIRLWAYRNNYSTSAPL</sequence>
<keyword evidence="2" id="KW-1185">Reference proteome</keyword>
<name>A0ACC1N0E1_9HYPO</name>
<proteinExistence type="predicted"/>